<organism evidence="1 2">
    <name type="scientific">Pantoea rodasii</name>
    <dbReference type="NCBI Taxonomy" id="1076549"/>
    <lineage>
        <taxon>Bacteria</taxon>
        <taxon>Pseudomonadati</taxon>
        <taxon>Pseudomonadota</taxon>
        <taxon>Gammaproteobacteria</taxon>
        <taxon>Enterobacterales</taxon>
        <taxon>Erwiniaceae</taxon>
        <taxon>Pantoea</taxon>
    </lineage>
</organism>
<reference evidence="1 2" key="1">
    <citation type="submission" date="2014-11" db="EMBL/GenBank/DDBJ databases">
        <title>Genome sequencing of Pantoea rodasii ND03.</title>
        <authorList>
            <person name="Muhamad Yunos N.Y."/>
            <person name="Chan K.-G."/>
        </authorList>
    </citation>
    <scope>NUCLEOTIDE SEQUENCE [LARGE SCALE GENOMIC DNA]</scope>
    <source>
        <strain evidence="1 2">ND03</strain>
    </source>
</reference>
<dbReference type="CDD" id="cd14744">
    <property type="entry name" value="PAAR_CT_2"/>
    <property type="match status" value="1"/>
</dbReference>
<evidence type="ECO:0000313" key="2">
    <source>
        <dbReference type="Proteomes" id="UP000030853"/>
    </source>
</evidence>
<dbReference type="Pfam" id="PF05488">
    <property type="entry name" value="PAAR_motif"/>
    <property type="match status" value="1"/>
</dbReference>
<name>A0A0B1RBH6_9GAMM</name>
<gene>
    <name evidence="1" type="ORF">QU24_09110</name>
</gene>
<dbReference type="EMBL" id="JTJJ01000031">
    <property type="protein sequence ID" value="KHJ68455.1"/>
    <property type="molecule type" value="Genomic_DNA"/>
</dbReference>
<dbReference type="Proteomes" id="UP000030853">
    <property type="component" value="Unassembled WGS sequence"/>
</dbReference>
<accession>A0A0B1RBH6</accession>
<dbReference type="AlphaFoldDB" id="A0A0B1RBH6"/>
<protein>
    <submittedName>
        <fullName evidence="1">PAAR repeat-containing protein</fullName>
    </submittedName>
</protein>
<sequence>MANVIRQGDTLREYGGKVLAGHYLCFGKGIAVIGDAVKCNKHGMTNIAEGSSLTKVDGQPVALHGHKCACGCTLVSSFPDCGIAS</sequence>
<comment type="caution">
    <text evidence="1">The sequence shown here is derived from an EMBL/GenBank/DDBJ whole genome shotgun (WGS) entry which is preliminary data.</text>
</comment>
<evidence type="ECO:0000313" key="1">
    <source>
        <dbReference type="EMBL" id="KHJ68455.1"/>
    </source>
</evidence>
<proteinExistence type="predicted"/>
<dbReference type="InterPro" id="IPR008727">
    <property type="entry name" value="PAAR_motif"/>
</dbReference>
<dbReference type="Gene3D" id="2.60.200.60">
    <property type="match status" value="1"/>
</dbReference>
<dbReference type="RefSeq" id="WP_039330296.1">
    <property type="nucleotide sequence ID" value="NZ_JTJJ01000031.1"/>
</dbReference>